<dbReference type="AlphaFoldDB" id="A0A0F0CWR9"/>
<dbReference type="EMBL" id="JYNY01000021">
    <property type="protein sequence ID" value="KJJ86026.1"/>
    <property type="molecule type" value="Genomic_DNA"/>
</dbReference>
<evidence type="ECO:0000313" key="2">
    <source>
        <dbReference type="Proteomes" id="UP000033428"/>
    </source>
</evidence>
<dbReference type="Proteomes" id="UP000033428">
    <property type="component" value="Unassembled WGS sequence"/>
</dbReference>
<sequence>MFYIYPSLFYINIRSAIFSHSAKLDNMTLRNCLSNSINHIKSGH</sequence>
<gene>
    <name evidence="1" type="ORF">OMAG_000106</name>
</gene>
<name>A0A0F0CWR9_9BACT</name>
<evidence type="ECO:0000313" key="1">
    <source>
        <dbReference type="EMBL" id="KJJ86026.1"/>
    </source>
</evidence>
<organism evidence="1 2">
    <name type="scientific">Candidatus Omnitrophus magneticus</name>
    <dbReference type="NCBI Taxonomy" id="1609969"/>
    <lineage>
        <taxon>Bacteria</taxon>
        <taxon>Pseudomonadati</taxon>
        <taxon>Candidatus Omnitrophota</taxon>
        <taxon>Candidatus Omnitrophus</taxon>
    </lineage>
</organism>
<reference evidence="1 2" key="1">
    <citation type="submission" date="2015-02" db="EMBL/GenBank/DDBJ databases">
        <title>Single-cell genomics of uncultivated deep-branching MTB reveals a conserved set of magnetosome genes.</title>
        <authorList>
            <person name="Kolinko S."/>
            <person name="Richter M."/>
            <person name="Glockner F.O."/>
            <person name="Brachmann A."/>
            <person name="Schuler D."/>
        </authorList>
    </citation>
    <scope>NUCLEOTIDE SEQUENCE [LARGE SCALE GENOMIC DNA]</scope>
    <source>
        <strain evidence="1">SKK-01</strain>
    </source>
</reference>
<keyword evidence="2" id="KW-1185">Reference proteome</keyword>
<accession>A0A0F0CWR9</accession>
<proteinExistence type="predicted"/>
<protein>
    <submittedName>
        <fullName evidence="1">Uncharacterized protein</fullName>
    </submittedName>
</protein>
<comment type="caution">
    <text evidence="1">The sequence shown here is derived from an EMBL/GenBank/DDBJ whole genome shotgun (WGS) entry which is preliminary data.</text>
</comment>